<protein>
    <submittedName>
        <fullName evidence="4">Family 2 glycosyl transferase</fullName>
    </submittedName>
</protein>
<reference evidence="4 5" key="1">
    <citation type="submission" date="2020-06" db="EMBL/GenBank/DDBJ databases">
        <authorList>
            <person name="Duchaud E."/>
        </authorList>
    </citation>
    <scope>NUCLEOTIDE SEQUENCE [LARGE SCALE GENOMIC DNA]</scope>
    <source>
        <strain evidence="4">Alteromonas fortis</strain>
    </source>
</reference>
<evidence type="ECO:0000259" key="3">
    <source>
        <dbReference type="Pfam" id="PF13439"/>
    </source>
</evidence>
<feature type="domain" description="Glycosyltransferase 2-like" evidence="2">
    <location>
        <begin position="223"/>
        <end position="335"/>
    </location>
</feature>
<gene>
    <name evidence="4" type="ORF">ALFOR1_60029</name>
</gene>
<dbReference type="RefSeq" id="WP_179984699.1">
    <property type="nucleotide sequence ID" value="NZ_LR812090.1"/>
</dbReference>
<dbReference type="Pfam" id="PF00534">
    <property type="entry name" value="Glycos_transf_1"/>
    <property type="match status" value="1"/>
</dbReference>
<dbReference type="GO" id="GO:0016758">
    <property type="term" value="F:hexosyltransferase activity"/>
    <property type="evidence" value="ECO:0007669"/>
    <property type="project" value="UniProtKB-ARBA"/>
</dbReference>
<dbReference type="Pfam" id="PF13439">
    <property type="entry name" value="Glyco_transf_4"/>
    <property type="match status" value="1"/>
</dbReference>
<dbReference type="AlphaFoldDB" id="A0A6T9Y301"/>
<dbReference type="SUPFAM" id="SSF53756">
    <property type="entry name" value="UDP-Glycosyltransferase/glycogen phosphorylase"/>
    <property type="match status" value="1"/>
</dbReference>
<feature type="domain" description="Glycosyl transferase family 1" evidence="1">
    <location>
        <begin position="755"/>
        <end position="904"/>
    </location>
</feature>
<dbReference type="Gene3D" id="3.90.550.10">
    <property type="entry name" value="Spore Coat Polysaccharide Biosynthesis Protein SpsA, Chain A"/>
    <property type="match status" value="1"/>
</dbReference>
<dbReference type="CDD" id="cd03801">
    <property type="entry name" value="GT4_PimA-like"/>
    <property type="match status" value="1"/>
</dbReference>
<evidence type="ECO:0000259" key="2">
    <source>
        <dbReference type="Pfam" id="PF00535"/>
    </source>
</evidence>
<dbReference type="InterPro" id="IPR001173">
    <property type="entry name" value="Glyco_trans_2-like"/>
</dbReference>
<accession>A0A6T9Y301</accession>
<dbReference type="InterPro" id="IPR028098">
    <property type="entry name" value="Glyco_trans_4-like_N"/>
</dbReference>
<dbReference type="Gene3D" id="3.40.50.2000">
    <property type="entry name" value="Glycogen Phosphorylase B"/>
    <property type="match status" value="2"/>
</dbReference>
<dbReference type="EMBL" id="LR812090">
    <property type="protein sequence ID" value="CAB9495502.1"/>
    <property type="molecule type" value="Genomic_DNA"/>
</dbReference>
<evidence type="ECO:0000313" key="5">
    <source>
        <dbReference type="Proteomes" id="UP000509458"/>
    </source>
</evidence>
<proteinExistence type="predicted"/>
<dbReference type="PANTHER" id="PTHR22916">
    <property type="entry name" value="GLYCOSYLTRANSFERASE"/>
    <property type="match status" value="1"/>
</dbReference>
<sequence>MCKQTYSFYVDKKWYLETYPDVAAAGIDPVIHFEKHGRREGRIPCELPSLSIERDLWANALDIEGHKQFLDKLIEYSKKTEVNGVYAQKVLTEFSLFRLEYSEARSYAEKVVLNIDVASKLFDSTSLFLLCFESHLKSKELNSARKLIEHPLWVESNSKLLARQMLEAQDCKLEQLNSIYRSCDLASIETTASEINIDRIIAKKQKTKFAQRILKTFFPKKVSVIVPVFNAEKTIKTALDALLAQSWDNIEIIVIDDCSTDNTLKVLEEYNEEPNLFVYQNDENKGAYPTRNKGAVIASGDFVTVMDADDWAHPEKIEQQVLPFLFKRKIKATVSHWVRCTKDLSFTKMRIDGSLIYRNISSLMVEKSVFDDIGMWDELKAGADTEFYHRLIANFGYDSVHEVLPDVPLSFGRVVETSLTQSSATHLVTQFGGARQEHLAFAQMWHRNAPTPIKFDLTRSLFPVPLELCPNKGARSLHNENLHRWYRAFNNSWYLSSYSNVNKMGGSIYDHYLSLGESLDLSPNPLFVPSAYRLKFQLRNQDSPTWHALKSSWSFEHPVTLDGDSKNSQREIALFAHSVSQDIFGAEKSFLDIAEALSESGYCLHIFLPNALNESYINELKRYAVRLIFIPLIWFSKGRDASAMQVEYLSNYFKQSRIELVYVNTIMLFEPYCAAAKANVKTITHVRELPEFDEHIRNVLGEDEEETRERICRVSTHLVANSNVTAEWLDAKGKCNTVYNVVNVSTVTPAIDTSKPLKVCMLSSNLPKKGVEDFFEIASRCVDSKITFSLYGPVTSEVEAASRRFTSNNVCIRGYTEKVSTEILNNDIVLCLSSFKESFGRTAAEAMIHRRVVVGYQWGAIEELVDESSGILVPFKNVEQVAENLKKLSEEKTMLIKYAENAKRRADSLFSRSSFNSSVKAMVEKVILQ</sequence>
<dbReference type="InterPro" id="IPR029044">
    <property type="entry name" value="Nucleotide-diphossugar_trans"/>
</dbReference>
<organism evidence="4 5">
    <name type="scientific">Alteromonas macleodii</name>
    <name type="common">Pseudoalteromonas macleodii</name>
    <dbReference type="NCBI Taxonomy" id="28108"/>
    <lineage>
        <taxon>Bacteria</taxon>
        <taxon>Pseudomonadati</taxon>
        <taxon>Pseudomonadota</taxon>
        <taxon>Gammaproteobacteria</taxon>
        <taxon>Alteromonadales</taxon>
        <taxon>Alteromonadaceae</taxon>
        <taxon>Alteromonas/Salinimonas group</taxon>
        <taxon>Alteromonas</taxon>
    </lineage>
</organism>
<keyword evidence="4" id="KW-0808">Transferase</keyword>
<feature type="domain" description="Glycosyltransferase subfamily 4-like N-terminal" evidence="3">
    <location>
        <begin position="585"/>
        <end position="744"/>
    </location>
</feature>
<dbReference type="Pfam" id="PF00535">
    <property type="entry name" value="Glycos_transf_2"/>
    <property type="match status" value="1"/>
</dbReference>
<evidence type="ECO:0000259" key="1">
    <source>
        <dbReference type="Pfam" id="PF00534"/>
    </source>
</evidence>
<dbReference type="InterPro" id="IPR001296">
    <property type="entry name" value="Glyco_trans_1"/>
</dbReference>
<name>A0A6T9Y301_ALTMA</name>
<dbReference type="CDD" id="cd00761">
    <property type="entry name" value="Glyco_tranf_GTA_type"/>
    <property type="match status" value="1"/>
</dbReference>
<dbReference type="SUPFAM" id="SSF53448">
    <property type="entry name" value="Nucleotide-diphospho-sugar transferases"/>
    <property type="match status" value="1"/>
</dbReference>
<dbReference type="Proteomes" id="UP000509458">
    <property type="component" value="Chromosome"/>
</dbReference>
<evidence type="ECO:0000313" key="4">
    <source>
        <dbReference type="EMBL" id="CAB9495502.1"/>
    </source>
</evidence>